<feature type="transmembrane region" description="Helical" evidence="4">
    <location>
        <begin position="154"/>
        <end position="180"/>
    </location>
</feature>
<dbReference type="PANTHER" id="PTHR31234">
    <property type="entry name" value="LATE EMBRYOGENESIS ABUNDANT (LEA) HYDROXYPROLINE-RICH GLYCOPROTEIN FAMILY"/>
    <property type="match status" value="1"/>
</dbReference>
<dbReference type="STRING" id="90262.A0A1X2IB67"/>
<keyword evidence="6" id="KW-1185">Reference proteome</keyword>
<evidence type="ECO:0000313" key="5">
    <source>
        <dbReference type="EMBL" id="ORZ13088.1"/>
    </source>
</evidence>
<evidence type="ECO:0000256" key="1">
    <source>
        <dbReference type="ARBA" id="ARBA00004370"/>
    </source>
</evidence>
<keyword evidence="4" id="KW-0812">Transmembrane</keyword>
<evidence type="ECO:0000256" key="3">
    <source>
        <dbReference type="SAM" id="MobiDB-lite"/>
    </source>
</evidence>
<keyword evidence="4" id="KW-1133">Transmembrane helix</keyword>
<comment type="caution">
    <text evidence="5">The sequence shown here is derived from an EMBL/GenBank/DDBJ whole genome shotgun (WGS) entry which is preliminary data.</text>
</comment>
<gene>
    <name evidence="5" type="ORF">BCR42DRAFT_419152</name>
</gene>
<evidence type="ECO:0000256" key="4">
    <source>
        <dbReference type="SAM" id="Phobius"/>
    </source>
</evidence>
<protein>
    <recommendedName>
        <fullName evidence="7">Late embryogenesis abundant protein LEA-2 subgroup domain-containing protein</fullName>
    </recommendedName>
</protein>
<dbReference type="OrthoDB" id="20273at2759"/>
<accession>A0A1X2IB67</accession>
<dbReference type="EMBL" id="MCGE01000017">
    <property type="protein sequence ID" value="ORZ13088.1"/>
    <property type="molecule type" value="Genomic_DNA"/>
</dbReference>
<sequence>MAMYEKDSFYGKYDSPSAPPLPPPHNAGSMSDHGNQSASTPLHGYPASPFDNNNNNSNSTVYNNKRNSLEDPDMYHHVPMVGGYQNPRGSMSDMKLTSAAGMNAGGYQPYHHTTYDTDDEEEDRGGMLTIPREKRKRSCMDKVCCGCCTCCPRWARYCSCILLLILIAIGIVIGVLAALFKMPTVEMSGLESAPTVNITGGNQINMGFNLQVSVNNPNVEGITFDTIIAKAYYPNYHDNQIGGGEKDNVVIGKNQVTNFTFPFTLNIDMTKDQAIINDIFSKCGLDGSPKQPIKIDYDVIPTVKFGVIPISLTISKSTSMDCPAELENLGGLASAVGSATGVTGGS</sequence>
<dbReference type="PANTHER" id="PTHR31234:SF3">
    <property type="entry name" value="LATE EMBRYOGENESIS ABUNDANT (LEA) HYDROXYPROLINE-RICH GLYCOPROTEIN FAMILY"/>
    <property type="match status" value="1"/>
</dbReference>
<feature type="region of interest" description="Disordered" evidence="3">
    <location>
        <begin position="1"/>
        <end position="69"/>
    </location>
</feature>
<dbReference type="GO" id="GO:0098542">
    <property type="term" value="P:defense response to other organism"/>
    <property type="evidence" value="ECO:0007669"/>
    <property type="project" value="InterPro"/>
</dbReference>
<feature type="compositionally biased region" description="Polar residues" evidence="3">
    <location>
        <begin position="28"/>
        <end position="40"/>
    </location>
</feature>
<evidence type="ECO:0000313" key="6">
    <source>
        <dbReference type="Proteomes" id="UP000193560"/>
    </source>
</evidence>
<reference evidence="5 6" key="1">
    <citation type="submission" date="2016-07" db="EMBL/GenBank/DDBJ databases">
        <title>Pervasive Adenine N6-methylation of Active Genes in Fungi.</title>
        <authorList>
            <consortium name="DOE Joint Genome Institute"/>
            <person name="Mondo S.J."/>
            <person name="Dannebaum R.O."/>
            <person name="Kuo R.C."/>
            <person name="Labutti K."/>
            <person name="Haridas S."/>
            <person name="Kuo A."/>
            <person name="Salamov A."/>
            <person name="Ahrendt S.R."/>
            <person name="Lipzen A."/>
            <person name="Sullivan W."/>
            <person name="Andreopoulos W.B."/>
            <person name="Clum A."/>
            <person name="Lindquist E."/>
            <person name="Daum C."/>
            <person name="Ramamoorthy G.K."/>
            <person name="Gryganskyi A."/>
            <person name="Culley D."/>
            <person name="Magnuson J.K."/>
            <person name="James T.Y."/>
            <person name="O'Malley M.A."/>
            <person name="Stajich J.E."/>
            <person name="Spatafora J.W."/>
            <person name="Visel A."/>
            <person name="Grigoriev I.V."/>
        </authorList>
    </citation>
    <scope>NUCLEOTIDE SEQUENCE [LARGE SCALE GENOMIC DNA]</scope>
    <source>
        <strain evidence="5 6">NRRL 1336</strain>
    </source>
</reference>
<dbReference type="Gene3D" id="2.60.40.1820">
    <property type="match status" value="1"/>
</dbReference>
<evidence type="ECO:0000256" key="2">
    <source>
        <dbReference type="ARBA" id="ARBA00023136"/>
    </source>
</evidence>
<name>A0A1X2IB67_9FUNG</name>
<dbReference type="GO" id="GO:0005886">
    <property type="term" value="C:plasma membrane"/>
    <property type="evidence" value="ECO:0007669"/>
    <property type="project" value="TreeGrafter"/>
</dbReference>
<dbReference type="InterPro" id="IPR044839">
    <property type="entry name" value="NDR1-like"/>
</dbReference>
<feature type="compositionally biased region" description="Low complexity" evidence="3">
    <location>
        <begin position="52"/>
        <end position="66"/>
    </location>
</feature>
<evidence type="ECO:0008006" key="7">
    <source>
        <dbReference type="Google" id="ProtNLM"/>
    </source>
</evidence>
<dbReference type="AlphaFoldDB" id="A0A1X2IB67"/>
<comment type="subcellular location">
    <subcellularLocation>
        <location evidence="1">Membrane</location>
    </subcellularLocation>
</comment>
<organism evidence="5 6">
    <name type="scientific">Absidia repens</name>
    <dbReference type="NCBI Taxonomy" id="90262"/>
    <lineage>
        <taxon>Eukaryota</taxon>
        <taxon>Fungi</taxon>
        <taxon>Fungi incertae sedis</taxon>
        <taxon>Mucoromycota</taxon>
        <taxon>Mucoromycotina</taxon>
        <taxon>Mucoromycetes</taxon>
        <taxon>Mucorales</taxon>
        <taxon>Cunninghamellaceae</taxon>
        <taxon>Absidia</taxon>
    </lineage>
</organism>
<proteinExistence type="predicted"/>
<keyword evidence="2 4" id="KW-0472">Membrane</keyword>
<dbReference type="SUPFAM" id="SSF117070">
    <property type="entry name" value="LEA14-like"/>
    <property type="match status" value="1"/>
</dbReference>
<dbReference type="Proteomes" id="UP000193560">
    <property type="component" value="Unassembled WGS sequence"/>
</dbReference>